<gene>
    <name evidence="4" type="ORF">TSPGSL018_23968</name>
</gene>
<dbReference type="GO" id="GO:0016747">
    <property type="term" value="F:acyltransferase activity, transferring groups other than amino-acyl groups"/>
    <property type="evidence" value="ECO:0007669"/>
    <property type="project" value="InterPro"/>
</dbReference>
<feature type="chain" id="PRO_5001610835" evidence="2">
    <location>
        <begin position="18"/>
        <end position="448"/>
    </location>
</feature>
<feature type="transmembrane region" description="Helical" evidence="1">
    <location>
        <begin position="258"/>
        <end position="280"/>
    </location>
</feature>
<feature type="signal peptide" evidence="2">
    <location>
        <begin position="1"/>
        <end position="17"/>
    </location>
</feature>
<feature type="domain" description="Acyltransferase 3" evidence="3">
    <location>
        <begin position="64"/>
        <end position="420"/>
    </location>
</feature>
<evidence type="ECO:0000313" key="4">
    <source>
        <dbReference type="EMBL" id="JAC75135.1"/>
    </source>
</evidence>
<feature type="transmembrane region" description="Helical" evidence="1">
    <location>
        <begin position="300"/>
        <end position="320"/>
    </location>
</feature>
<feature type="transmembrane region" description="Helical" evidence="1">
    <location>
        <begin position="326"/>
        <end position="351"/>
    </location>
</feature>
<feature type="transmembrane region" description="Helical" evidence="1">
    <location>
        <begin position="108"/>
        <end position="132"/>
    </location>
</feature>
<dbReference type="EMBL" id="GBEZ01010549">
    <property type="protein sequence ID" value="JAC75135.1"/>
    <property type="molecule type" value="Transcribed_RNA"/>
</dbReference>
<evidence type="ECO:0000256" key="1">
    <source>
        <dbReference type="SAM" id="Phobius"/>
    </source>
</evidence>
<evidence type="ECO:0000259" key="3">
    <source>
        <dbReference type="Pfam" id="PF01757"/>
    </source>
</evidence>
<proteinExistence type="predicted"/>
<protein>
    <submittedName>
        <fullName evidence="4">Acyltransferase 3</fullName>
    </submittedName>
</protein>
<organism evidence="4">
    <name type="scientific">Tetraselmis sp. GSL018</name>
    <dbReference type="NCBI Taxonomy" id="582737"/>
    <lineage>
        <taxon>Eukaryota</taxon>
        <taxon>Viridiplantae</taxon>
        <taxon>Chlorophyta</taxon>
        <taxon>core chlorophytes</taxon>
        <taxon>Chlorodendrophyceae</taxon>
        <taxon>Chlorodendrales</taxon>
        <taxon>Chlorodendraceae</taxon>
        <taxon>Tetraselmis</taxon>
    </lineage>
</organism>
<feature type="transmembrane region" description="Helical" evidence="1">
    <location>
        <begin position="414"/>
        <end position="439"/>
    </location>
</feature>
<dbReference type="AlphaFoldDB" id="A0A061RWU9"/>
<feature type="transmembrane region" description="Helical" evidence="1">
    <location>
        <begin position="372"/>
        <end position="394"/>
    </location>
</feature>
<reference evidence="4" key="1">
    <citation type="submission" date="2014-05" db="EMBL/GenBank/DDBJ databases">
        <title>The transcriptome of the halophilic microalga Tetraselmis sp. GSL018 isolated from the Great Salt Lake, Utah.</title>
        <authorList>
            <person name="Jinkerson R.E."/>
            <person name="D'Adamo S."/>
            <person name="Posewitz M.C."/>
        </authorList>
    </citation>
    <scope>NUCLEOTIDE SEQUENCE</scope>
    <source>
        <strain evidence="4">GSL018</strain>
    </source>
</reference>
<dbReference type="Pfam" id="PF01757">
    <property type="entry name" value="Acyl_transf_3"/>
    <property type="match status" value="1"/>
</dbReference>
<keyword evidence="2" id="KW-0732">Signal</keyword>
<keyword evidence="1" id="KW-1133">Transmembrane helix</keyword>
<accession>A0A061RWU9</accession>
<dbReference type="InterPro" id="IPR002656">
    <property type="entry name" value="Acyl_transf_3_dom"/>
</dbReference>
<evidence type="ECO:0000256" key="2">
    <source>
        <dbReference type="SAM" id="SignalP"/>
    </source>
</evidence>
<feature type="transmembrane region" description="Helical" evidence="1">
    <location>
        <begin position="192"/>
        <end position="214"/>
    </location>
</feature>
<dbReference type="InterPro" id="IPR050623">
    <property type="entry name" value="Glucan_succinyl_AcylTrfase"/>
</dbReference>
<feature type="non-terminal residue" evidence="4">
    <location>
        <position position="1"/>
    </location>
</feature>
<keyword evidence="1" id="KW-0812">Transmembrane</keyword>
<keyword evidence="1" id="KW-0472">Membrane</keyword>
<dbReference type="PANTHER" id="PTHR36927:SF4">
    <property type="entry name" value="BLR5718 PROTEIN"/>
    <property type="match status" value="1"/>
</dbReference>
<sequence>CLALFLIIAANFYYVLPIDSSKTSSEAVPVAVETESFEQNPVTIVPESEDYQPNALSSFKTRLYFLDSLRIFLTISVVCHHVTCNFSQAACFFYPFVFPDYFERGYSLFSYIYLDLQQSYFMSLFFFISGHLTPASFERKGTYKFLKDKFQRFGVPLLAFSFGLTPLLELFVRKVVLRTTAKDGEYSSWHYRVILGPLWFLLLLLFFNCAYAAVELLRKGKPHIKLPLPSFRGFTLFGTMLGFVMGCLSVLIGESSFIQIPLFWVYLPPYCLFFAGGVIAKQNDWLKTLPEQSRTTRACIYSSCAVAALCISALWAARVYSEIPDMAFVLVSYTFKGIFAVMASLSLLRLFSLTLNLTNVFIKFLSDASYTVYLIHGWTLTLVTWTFAQILMAYGEDLFLDAFATKETPLSGYYLVLIGGVYTGLTSIPLTWAISWILCKSPGMSKIL</sequence>
<name>A0A061RWU9_9CHLO</name>
<dbReference type="PANTHER" id="PTHR36927">
    <property type="entry name" value="BLR4337 PROTEIN"/>
    <property type="match status" value="1"/>
</dbReference>
<feature type="transmembrane region" description="Helical" evidence="1">
    <location>
        <begin position="153"/>
        <end position="172"/>
    </location>
</feature>
<keyword evidence="4" id="KW-0012">Acyltransferase</keyword>
<keyword evidence="4" id="KW-0808">Transferase</keyword>
<feature type="transmembrane region" description="Helical" evidence="1">
    <location>
        <begin position="234"/>
        <end position="252"/>
    </location>
</feature>